<evidence type="ECO:0000313" key="2">
    <source>
        <dbReference type="EMBL" id="GMI13940.1"/>
    </source>
</evidence>
<sequence length="316" mass="34743">MPSATSAEERSTMFALRLAAYESCVKGIKTEMVAHTKAHTQGATRNKEFGNKMGTIGRKEHVDSLKDAFDKVSKAIQGVAEARLEYLGDGEGGGANLIGRLNETKTGVIDPTRSLLNDRAAKVRNVDKEVKNYEAKKTKAGKAAAAAITKQVKAAAKQGIDPPEETPEHASEVAIAGIDMPETLLDARETLKNTDTVVDDILGKYEEMRIVDMQLFLEDFMRREIMWHAKAIKLLSPMIGAIREVDAKDAMAQFYKRVEEVEETEKDKKLDEADKKKRASMEAEGEGGGAQGGGEKPKEKTKEKTKEEEEEEEDGL</sequence>
<dbReference type="EMBL" id="BRXX01000482">
    <property type="protein sequence ID" value="GMI13940.1"/>
    <property type="molecule type" value="Genomic_DNA"/>
</dbReference>
<dbReference type="Proteomes" id="UP001165160">
    <property type="component" value="Unassembled WGS sequence"/>
</dbReference>
<keyword evidence="3" id="KW-1185">Reference proteome</keyword>
<feature type="compositionally biased region" description="Basic and acidic residues" evidence="1">
    <location>
        <begin position="265"/>
        <end position="281"/>
    </location>
</feature>
<protein>
    <submittedName>
        <fullName evidence="2">Uncharacterized protein</fullName>
    </submittedName>
</protein>
<feature type="compositionally biased region" description="Basic and acidic residues" evidence="1">
    <location>
        <begin position="295"/>
        <end position="307"/>
    </location>
</feature>
<comment type="caution">
    <text evidence="2">The sequence shown here is derived from an EMBL/GenBank/DDBJ whole genome shotgun (WGS) entry which is preliminary data.</text>
</comment>
<dbReference type="Gene3D" id="1.20.1270.60">
    <property type="entry name" value="Arfaptin homology (AH) domain/BAR domain"/>
    <property type="match status" value="1"/>
</dbReference>
<evidence type="ECO:0000313" key="3">
    <source>
        <dbReference type="Proteomes" id="UP001165160"/>
    </source>
</evidence>
<feature type="region of interest" description="Disordered" evidence="1">
    <location>
        <begin position="261"/>
        <end position="316"/>
    </location>
</feature>
<accession>A0A9W7KWL8</accession>
<reference evidence="3" key="1">
    <citation type="journal article" date="2023" name="Commun. Biol.">
        <title>Genome analysis of Parmales, the sister group of diatoms, reveals the evolutionary specialization of diatoms from phago-mixotrophs to photoautotrophs.</title>
        <authorList>
            <person name="Ban H."/>
            <person name="Sato S."/>
            <person name="Yoshikawa S."/>
            <person name="Yamada K."/>
            <person name="Nakamura Y."/>
            <person name="Ichinomiya M."/>
            <person name="Sato N."/>
            <person name="Blanc-Mathieu R."/>
            <person name="Endo H."/>
            <person name="Kuwata A."/>
            <person name="Ogata H."/>
        </authorList>
    </citation>
    <scope>NUCLEOTIDE SEQUENCE [LARGE SCALE GENOMIC DNA]</scope>
    <source>
        <strain evidence="3">NIES 3699</strain>
    </source>
</reference>
<evidence type="ECO:0000256" key="1">
    <source>
        <dbReference type="SAM" id="MobiDB-lite"/>
    </source>
</evidence>
<dbReference type="AlphaFoldDB" id="A0A9W7KWL8"/>
<dbReference type="InterPro" id="IPR027267">
    <property type="entry name" value="AH/BAR_dom_sf"/>
</dbReference>
<gene>
    <name evidence="2" type="ORF">TrVE_jg912</name>
</gene>
<organism evidence="2 3">
    <name type="scientific">Triparma verrucosa</name>
    <dbReference type="NCBI Taxonomy" id="1606542"/>
    <lineage>
        <taxon>Eukaryota</taxon>
        <taxon>Sar</taxon>
        <taxon>Stramenopiles</taxon>
        <taxon>Ochrophyta</taxon>
        <taxon>Bolidophyceae</taxon>
        <taxon>Parmales</taxon>
        <taxon>Triparmaceae</taxon>
        <taxon>Triparma</taxon>
    </lineage>
</organism>
<proteinExistence type="predicted"/>
<name>A0A9W7KWL8_9STRA</name>